<evidence type="ECO:0000313" key="2">
    <source>
        <dbReference type="EMBL" id="KAK3725665.1"/>
    </source>
</evidence>
<sequence length="132" mass="14995">MGARRVRSSDKSDRLRSFTAESIDKPMRVRKAAQTLQDQNVSSEYARPKHPGHDDMRRSNSSHKAIFSDKTRVHITCVCDAPDFAPRTLAINILNKEKTSRRGCLKKLMTPRGTRPLKVTSCKFVGNSRIRI</sequence>
<comment type="caution">
    <text evidence="2">The sequence shown here is derived from an EMBL/GenBank/DDBJ whole genome shotgun (WGS) entry which is preliminary data.</text>
</comment>
<feature type="region of interest" description="Disordered" evidence="1">
    <location>
        <begin position="1"/>
        <end position="61"/>
    </location>
</feature>
<evidence type="ECO:0000256" key="1">
    <source>
        <dbReference type="SAM" id="MobiDB-lite"/>
    </source>
</evidence>
<organism evidence="2 3">
    <name type="scientific">Elysia crispata</name>
    <name type="common">lettuce slug</name>
    <dbReference type="NCBI Taxonomy" id="231223"/>
    <lineage>
        <taxon>Eukaryota</taxon>
        <taxon>Metazoa</taxon>
        <taxon>Spiralia</taxon>
        <taxon>Lophotrochozoa</taxon>
        <taxon>Mollusca</taxon>
        <taxon>Gastropoda</taxon>
        <taxon>Heterobranchia</taxon>
        <taxon>Euthyneura</taxon>
        <taxon>Panpulmonata</taxon>
        <taxon>Sacoglossa</taxon>
        <taxon>Placobranchoidea</taxon>
        <taxon>Plakobranchidae</taxon>
        <taxon>Elysia</taxon>
    </lineage>
</organism>
<feature type="compositionally biased region" description="Basic and acidic residues" evidence="1">
    <location>
        <begin position="7"/>
        <end position="27"/>
    </location>
</feature>
<feature type="compositionally biased region" description="Polar residues" evidence="1">
    <location>
        <begin position="34"/>
        <end position="43"/>
    </location>
</feature>
<dbReference type="EMBL" id="JAWDGP010007329">
    <property type="protein sequence ID" value="KAK3725665.1"/>
    <property type="molecule type" value="Genomic_DNA"/>
</dbReference>
<gene>
    <name evidence="2" type="ORF">RRG08_043082</name>
</gene>
<name>A0AAE1CP67_9GAST</name>
<evidence type="ECO:0000313" key="3">
    <source>
        <dbReference type="Proteomes" id="UP001283361"/>
    </source>
</evidence>
<protein>
    <submittedName>
        <fullName evidence="2">Uncharacterized protein</fullName>
    </submittedName>
</protein>
<dbReference type="Proteomes" id="UP001283361">
    <property type="component" value="Unassembled WGS sequence"/>
</dbReference>
<proteinExistence type="predicted"/>
<keyword evidence="3" id="KW-1185">Reference proteome</keyword>
<accession>A0AAE1CP67</accession>
<dbReference type="AlphaFoldDB" id="A0AAE1CP67"/>
<reference evidence="2" key="1">
    <citation type="journal article" date="2023" name="G3 (Bethesda)">
        <title>A reference genome for the long-term kleptoplast-retaining sea slug Elysia crispata morphotype clarki.</title>
        <authorList>
            <person name="Eastman K.E."/>
            <person name="Pendleton A.L."/>
            <person name="Shaikh M.A."/>
            <person name="Suttiyut T."/>
            <person name="Ogas R."/>
            <person name="Tomko P."/>
            <person name="Gavelis G."/>
            <person name="Widhalm J.R."/>
            <person name="Wisecaver J.H."/>
        </authorList>
    </citation>
    <scope>NUCLEOTIDE SEQUENCE</scope>
    <source>
        <strain evidence="2">ECLA1</strain>
    </source>
</reference>